<dbReference type="GO" id="GO:0006629">
    <property type="term" value="P:lipid metabolic process"/>
    <property type="evidence" value="ECO:0007669"/>
    <property type="project" value="InterPro"/>
</dbReference>
<sequence length="341" mass="37505">MEPQIKTKVKASDVNLNDAITYAQLIATVHAVFYGVGNTKDNPGKVTNPSLSAYQKAIKDACDPNSVNYDPSVYPGFLEDYQLLHNIQMTDFATKKTEKDIPVYYGFIAKYLKSPYNYVVAIRGTETQMEFEDDEQLDLQPFTEVSNGGKVIRGFHTIYQTIVLLTPPDADKDASSKVLLKDVAAKPSIALRDAGKVPTVVTGHSLGAALATMYAAQAANSPGNSGEMIVYTYASPKVGDADFVKMYNNSVQENYRIYNTQDDVPKQPYLWGQHVDDGYPLDSSQYPEIVGSKNCNDLLKCLGCAHVLPTYLYMLETKNGSNPAPAMLNAEGNSCWNKTTK</sequence>
<evidence type="ECO:0000313" key="3">
    <source>
        <dbReference type="Proteomes" id="UP000316778"/>
    </source>
</evidence>
<dbReference type="Pfam" id="PF01764">
    <property type="entry name" value="Lipase_3"/>
    <property type="match status" value="1"/>
</dbReference>
<dbReference type="InterPro" id="IPR002921">
    <property type="entry name" value="Fungal_lipase-type"/>
</dbReference>
<dbReference type="EMBL" id="VLLG01000002">
    <property type="protein sequence ID" value="TWI90719.1"/>
    <property type="molecule type" value="Genomic_DNA"/>
</dbReference>
<accession>A0A562TAS0</accession>
<evidence type="ECO:0000259" key="1">
    <source>
        <dbReference type="Pfam" id="PF01764"/>
    </source>
</evidence>
<dbReference type="SUPFAM" id="SSF53474">
    <property type="entry name" value="alpha/beta-Hydrolases"/>
    <property type="match status" value="1"/>
</dbReference>
<feature type="domain" description="Fungal lipase-type" evidence="1">
    <location>
        <begin position="119"/>
        <end position="269"/>
    </location>
</feature>
<dbReference type="RefSeq" id="WP_145709908.1">
    <property type="nucleotide sequence ID" value="NZ_BAAAFY010000001.1"/>
</dbReference>
<organism evidence="2 3">
    <name type="scientific">Chitinophaga japonensis</name>
    <name type="common">Flexibacter japonensis</name>
    <dbReference type="NCBI Taxonomy" id="104662"/>
    <lineage>
        <taxon>Bacteria</taxon>
        <taxon>Pseudomonadati</taxon>
        <taxon>Bacteroidota</taxon>
        <taxon>Chitinophagia</taxon>
        <taxon>Chitinophagales</taxon>
        <taxon>Chitinophagaceae</taxon>
        <taxon>Chitinophaga</taxon>
    </lineage>
</organism>
<name>A0A562TAS0_CHIJA</name>
<comment type="caution">
    <text evidence="2">The sequence shown here is derived from an EMBL/GenBank/DDBJ whole genome shotgun (WGS) entry which is preliminary data.</text>
</comment>
<dbReference type="OrthoDB" id="5522031at2"/>
<proteinExistence type="predicted"/>
<dbReference type="InterPro" id="IPR051218">
    <property type="entry name" value="Sec_MonoDiacylglyc_Lipase"/>
</dbReference>
<dbReference type="PANTHER" id="PTHR45856:SF24">
    <property type="entry name" value="FUNGAL LIPASE-LIKE DOMAIN-CONTAINING PROTEIN"/>
    <property type="match status" value="1"/>
</dbReference>
<gene>
    <name evidence="2" type="ORF">LX66_0079</name>
</gene>
<evidence type="ECO:0000313" key="2">
    <source>
        <dbReference type="EMBL" id="TWI90719.1"/>
    </source>
</evidence>
<reference evidence="2 3" key="1">
    <citation type="journal article" date="2013" name="Stand. Genomic Sci.">
        <title>Genomic Encyclopedia of Type Strains, Phase I: The one thousand microbial genomes (KMG-I) project.</title>
        <authorList>
            <person name="Kyrpides N.C."/>
            <person name="Woyke T."/>
            <person name="Eisen J.A."/>
            <person name="Garrity G."/>
            <person name="Lilburn T.G."/>
            <person name="Beck B.J."/>
            <person name="Whitman W.B."/>
            <person name="Hugenholtz P."/>
            <person name="Klenk H.P."/>
        </authorList>
    </citation>
    <scope>NUCLEOTIDE SEQUENCE [LARGE SCALE GENOMIC DNA]</scope>
    <source>
        <strain evidence="2 3">DSM 13484</strain>
    </source>
</reference>
<protein>
    <submittedName>
        <fullName evidence="2">Lipase (Class 3)</fullName>
    </submittedName>
</protein>
<dbReference type="Proteomes" id="UP000316778">
    <property type="component" value="Unassembled WGS sequence"/>
</dbReference>
<dbReference type="PANTHER" id="PTHR45856">
    <property type="entry name" value="ALPHA/BETA-HYDROLASES SUPERFAMILY PROTEIN"/>
    <property type="match status" value="1"/>
</dbReference>
<dbReference type="InterPro" id="IPR029058">
    <property type="entry name" value="AB_hydrolase_fold"/>
</dbReference>
<dbReference type="AlphaFoldDB" id="A0A562TAS0"/>
<keyword evidence="3" id="KW-1185">Reference proteome</keyword>
<dbReference type="Gene3D" id="3.40.50.1820">
    <property type="entry name" value="alpha/beta hydrolase"/>
    <property type="match status" value="1"/>
</dbReference>
<dbReference type="CDD" id="cd00519">
    <property type="entry name" value="Lipase_3"/>
    <property type="match status" value="1"/>
</dbReference>